<evidence type="ECO:0008006" key="3">
    <source>
        <dbReference type="Google" id="ProtNLM"/>
    </source>
</evidence>
<organism evidence="1 2">
    <name type="scientific">Pseudomonas oryzihabitans</name>
    <dbReference type="NCBI Taxonomy" id="47885"/>
    <lineage>
        <taxon>Bacteria</taxon>
        <taxon>Pseudomonadati</taxon>
        <taxon>Pseudomonadota</taxon>
        <taxon>Gammaproteobacteria</taxon>
        <taxon>Pseudomonadales</taxon>
        <taxon>Pseudomonadaceae</taxon>
        <taxon>Pseudomonas</taxon>
    </lineage>
</organism>
<dbReference type="AlphaFoldDB" id="A0AAJ2EWD3"/>
<reference evidence="1" key="1">
    <citation type="submission" date="2023-08" db="EMBL/GenBank/DDBJ databases">
        <title>Functional and genomic diversity of the sorghum phyllosphere microbiome.</title>
        <authorList>
            <person name="Shade A."/>
        </authorList>
    </citation>
    <scope>NUCLEOTIDE SEQUENCE</scope>
    <source>
        <strain evidence="1">SORGH_AS_0201</strain>
    </source>
</reference>
<evidence type="ECO:0000313" key="1">
    <source>
        <dbReference type="EMBL" id="MDR6234673.1"/>
    </source>
</evidence>
<accession>A0AAJ2EWD3</accession>
<dbReference type="EMBL" id="JAVJAF010000001">
    <property type="protein sequence ID" value="MDR6234673.1"/>
    <property type="molecule type" value="Genomic_DNA"/>
</dbReference>
<sequence>MTRNDLSESTLGCLIGGAGPAGLGFLFNAIKRGAVEQLAQAGTIIVDAGTELGAGKLGDYQIIANSVSDVFLDCLRDPLLAPILAPLHASPTYRHLKLNAQEAPALPIVGQLFQQAAGLVLPWLERQYGIPTWRQTRITEVTCEGSSYVVWLEQAGAIRRVRTSSLVLNLGGKQTRQSFAEGTQAMGLQLPQRAPIDSSDNLLRLQPEALRQRYRAHLKDGGPICVVGGSHSAFSALDNLASALHHDGLRELTLVHRSPIRLFYETAAEALAAGYEFDPLQDICPISKRVNRSGGLRYRAHEIGRQVLAGQGIGGTPVKVNTLQLDGSPERLERAQRLFDNAALLVQGLGYQPILPELRGEDGRPLTLRTLRGGLDSDAAGCPLDQHGQRLKGLHLFGLGSGLAVDPRLGSEASFSGRIYGVWQFHNDASREALESVLDRLDKPDATFRQAGDAVVEHA</sequence>
<dbReference type="InterPro" id="IPR036188">
    <property type="entry name" value="FAD/NAD-bd_sf"/>
</dbReference>
<gene>
    <name evidence="1" type="ORF">QE440_002414</name>
</gene>
<comment type="caution">
    <text evidence="1">The sequence shown here is derived from an EMBL/GenBank/DDBJ whole genome shotgun (WGS) entry which is preliminary data.</text>
</comment>
<dbReference type="Proteomes" id="UP001268036">
    <property type="component" value="Unassembled WGS sequence"/>
</dbReference>
<dbReference type="SUPFAM" id="SSF51905">
    <property type="entry name" value="FAD/NAD(P)-binding domain"/>
    <property type="match status" value="1"/>
</dbReference>
<name>A0AAJ2EWD3_9PSED</name>
<protein>
    <recommendedName>
        <fullName evidence="3">Pyridine nucleotide-disulfide oxidoreductase</fullName>
    </recommendedName>
</protein>
<proteinExistence type="predicted"/>
<evidence type="ECO:0000313" key="2">
    <source>
        <dbReference type="Proteomes" id="UP001268036"/>
    </source>
</evidence>